<name>A0ACC0Z3I4_9ROSI</name>
<evidence type="ECO:0000313" key="2">
    <source>
        <dbReference type="Proteomes" id="UP001163603"/>
    </source>
</evidence>
<dbReference type="Proteomes" id="UP001163603">
    <property type="component" value="Chromosome 3"/>
</dbReference>
<accession>A0ACC0Z3I4</accession>
<gene>
    <name evidence="1" type="ORF">Pint_06284</name>
</gene>
<protein>
    <submittedName>
        <fullName evidence="1">Uncharacterized protein</fullName>
    </submittedName>
</protein>
<keyword evidence="2" id="KW-1185">Reference proteome</keyword>
<reference evidence="2" key="1">
    <citation type="journal article" date="2023" name="G3 (Bethesda)">
        <title>Genome assembly and association tests identify interacting loci associated with vigor, precocity, and sex in interspecific pistachio rootstocks.</title>
        <authorList>
            <person name="Palmer W."/>
            <person name="Jacygrad E."/>
            <person name="Sagayaradj S."/>
            <person name="Cavanaugh K."/>
            <person name="Han R."/>
            <person name="Bertier L."/>
            <person name="Beede B."/>
            <person name="Kafkas S."/>
            <person name="Golino D."/>
            <person name="Preece J."/>
            <person name="Michelmore R."/>
        </authorList>
    </citation>
    <scope>NUCLEOTIDE SEQUENCE [LARGE SCALE GENOMIC DNA]</scope>
</reference>
<organism evidence="1 2">
    <name type="scientific">Pistacia integerrima</name>
    <dbReference type="NCBI Taxonomy" id="434235"/>
    <lineage>
        <taxon>Eukaryota</taxon>
        <taxon>Viridiplantae</taxon>
        <taxon>Streptophyta</taxon>
        <taxon>Embryophyta</taxon>
        <taxon>Tracheophyta</taxon>
        <taxon>Spermatophyta</taxon>
        <taxon>Magnoliopsida</taxon>
        <taxon>eudicotyledons</taxon>
        <taxon>Gunneridae</taxon>
        <taxon>Pentapetalae</taxon>
        <taxon>rosids</taxon>
        <taxon>malvids</taxon>
        <taxon>Sapindales</taxon>
        <taxon>Anacardiaceae</taxon>
        <taxon>Pistacia</taxon>
    </lineage>
</organism>
<dbReference type="EMBL" id="CM047738">
    <property type="protein sequence ID" value="KAJ0045741.1"/>
    <property type="molecule type" value="Genomic_DNA"/>
</dbReference>
<proteinExistence type="predicted"/>
<evidence type="ECO:0000313" key="1">
    <source>
        <dbReference type="EMBL" id="KAJ0045741.1"/>
    </source>
</evidence>
<sequence>MAAKEEGPAIGIDLGTTYSCVAVWKNDRVEIITNEQGNRTTPSCVAFTDKERFIGEPIKNQVYMNPCNTVYGKCKKVDWKKIRRRVSPRRYAVLAFQGRGKPMILINNEGEEKQLAPEFVSSMVLSKMRQVAEDYHGTTVKNAVITVPAYFNNSQRQATKVAGEIAGLNVMKIINEPTAAAIAYGLDKKDSSYGERNILIFDLGGGTFDVSLLTIDNDIFKVKATAGDTHLGGGDFDNNMRTLSFTTETTVQIDYFFNGIDFYSNISRAKFEELNMDLFRKCLEPVEKCLNDAEMNKMSVHDVVVVGGSTRIRKVQQLLQDFFNGKTLCKDINADEAVAYGAAIQALLLSGQGNEKVKDLTLLDVIPLSLGIEIKGGYMSVMIPRNTAIPTKMEHIYTTVYDYQTAIDFKVYKGERPRTRDNNLLGSFYFSGIPPALIGVSEMNVCFDIDANGILNVSAEDITIGPIENITITNEKGRLTKRKRLLAIEWLDDTEELLEADVYQYKMEKLERIYNPIIRNM</sequence>
<comment type="caution">
    <text evidence="1">The sequence shown here is derived from an EMBL/GenBank/DDBJ whole genome shotgun (WGS) entry which is preliminary data.</text>
</comment>